<dbReference type="Proteomes" id="UP001186974">
    <property type="component" value="Unassembled WGS sequence"/>
</dbReference>
<accession>A0ACC3CU93</accession>
<evidence type="ECO:0000313" key="1">
    <source>
        <dbReference type="EMBL" id="KAK3044523.1"/>
    </source>
</evidence>
<comment type="caution">
    <text evidence="1">The sequence shown here is derived from an EMBL/GenBank/DDBJ whole genome shotgun (WGS) entry which is preliminary data.</text>
</comment>
<reference evidence="1" key="1">
    <citation type="submission" date="2024-09" db="EMBL/GenBank/DDBJ databases">
        <title>Black Yeasts Isolated from many extreme environments.</title>
        <authorList>
            <person name="Coleine C."/>
            <person name="Stajich J.E."/>
            <person name="Selbmann L."/>
        </authorList>
    </citation>
    <scope>NUCLEOTIDE SEQUENCE</scope>
    <source>
        <strain evidence="1">CCFEE 5737</strain>
    </source>
</reference>
<protein>
    <submittedName>
        <fullName evidence="1">Uncharacterized protein</fullName>
    </submittedName>
</protein>
<keyword evidence="2" id="KW-1185">Reference proteome</keyword>
<sequence length="170" mass="19119">EFSKKDASATMETMVAKPYVNHIPTMTGGIGKQDLHRFYRDFFIPGNPPSLKIRLLSRTIGTDRVVDEMDVSFKHTQDVPWMLPGVPPTDKDVEVTLVSVVCIRGGKLYHEHIYWDQATVLVQIGMLDPKMVPKAFKDKGVKQMPVRGAEAAKKVVDEEGEPSNELIPDW</sequence>
<dbReference type="EMBL" id="JAWDJW010011824">
    <property type="protein sequence ID" value="KAK3044523.1"/>
    <property type="molecule type" value="Genomic_DNA"/>
</dbReference>
<organism evidence="1 2">
    <name type="scientific">Coniosporium uncinatum</name>
    <dbReference type="NCBI Taxonomy" id="93489"/>
    <lineage>
        <taxon>Eukaryota</taxon>
        <taxon>Fungi</taxon>
        <taxon>Dikarya</taxon>
        <taxon>Ascomycota</taxon>
        <taxon>Pezizomycotina</taxon>
        <taxon>Dothideomycetes</taxon>
        <taxon>Dothideomycetes incertae sedis</taxon>
        <taxon>Coniosporium</taxon>
    </lineage>
</organism>
<feature type="non-terminal residue" evidence="1">
    <location>
        <position position="1"/>
    </location>
</feature>
<proteinExistence type="predicted"/>
<evidence type="ECO:0000313" key="2">
    <source>
        <dbReference type="Proteomes" id="UP001186974"/>
    </source>
</evidence>
<gene>
    <name evidence="1" type="ORF">LTS18_001039</name>
</gene>
<name>A0ACC3CU93_9PEZI</name>